<evidence type="ECO:0000313" key="1">
    <source>
        <dbReference type="EMBL" id="TCV05954.1"/>
    </source>
</evidence>
<dbReference type="RefSeq" id="WP_165894449.1">
    <property type="nucleotide sequence ID" value="NZ_SMBZ01000068.1"/>
</dbReference>
<dbReference type="Proteomes" id="UP000295197">
    <property type="component" value="Unassembled WGS sequence"/>
</dbReference>
<proteinExistence type="predicted"/>
<keyword evidence="2" id="KW-1185">Reference proteome</keyword>
<dbReference type="EMBL" id="SMBZ01000068">
    <property type="protein sequence ID" value="TCV05954.1"/>
    <property type="molecule type" value="Genomic_DNA"/>
</dbReference>
<feature type="non-terminal residue" evidence="1">
    <location>
        <position position="1"/>
    </location>
</feature>
<sequence>TCSCQLFCTILANYCVVIFAKNRVVLFTDHNFNPETKAKEKVDELTQVLTLSEEQQTAIYTIVLEKVNAKHAIKSDTTLAADVAKQQMSEIKAATHQKIAEQLTEDQKVIFAKYVEENGKKEEEQEGPQE</sequence>
<organism evidence="1 2">
    <name type="scientific">Sphingobacterium alimentarium</name>
    <dbReference type="NCBI Taxonomy" id="797292"/>
    <lineage>
        <taxon>Bacteria</taxon>
        <taxon>Pseudomonadati</taxon>
        <taxon>Bacteroidota</taxon>
        <taxon>Sphingobacteriia</taxon>
        <taxon>Sphingobacteriales</taxon>
        <taxon>Sphingobacteriaceae</taxon>
        <taxon>Sphingobacterium</taxon>
    </lineage>
</organism>
<protein>
    <submittedName>
        <fullName evidence="1">Uncharacterized protein</fullName>
    </submittedName>
</protein>
<comment type="caution">
    <text evidence="1">The sequence shown here is derived from an EMBL/GenBank/DDBJ whole genome shotgun (WGS) entry which is preliminary data.</text>
</comment>
<gene>
    <name evidence="1" type="ORF">EDC17_10688</name>
</gene>
<reference evidence="1 2" key="1">
    <citation type="submission" date="2019-03" db="EMBL/GenBank/DDBJ databases">
        <title>Genomic Encyclopedia of Type Strains, Phase IV (KMG-IV): sequencing the most valuable type-strain genomes for metagenomic binning, comparative biology and taxonomic classification.</title>
        <authorList>
            <person name="Goeker M."/>
        </authorList>
    </citation>
    <scope>NUCLEOTIDE SEQUENCE [LARGE SCALE GENOMIC DNA]</scope>
    <source>
        <strain evidence="1 2">DSM 22362</strain>
    </source>
</reference>
<name>A0A4R3VP89_9SPHI</name>
<dbReference type="AlphaFoldDB" id="A0A4R3VP89"/>
<accession>A0A4R3VP89</accession>
<evidence type="ECO:0000313" key="2">
    <source>
        <dbReference type="Proteomes" id="UP000295197"/>
    </source>
</evidence>